<name>A0A9W4W9K2_9PEZI</name>
<keyword evidence="5" id="KW-0271">Exosome</keyword>
<comment type="subcellular location">
    <subcellularLocation>
        <location evidence="1">Cytoplasm</location>
    </subcellularLocation>
    <subcellularLocation>
        <location evidence="2">Nucleus</location>
        <location evidence="2">Nucleolus</location>
    </subcellularLocation>
</comment>
<proteinExistence type="inferred from homology"/>
<dbReference type="SUPFAM" id="SSF55666">
    <property type="entry name" value="Ribonuclease PH domain 2-like"/>
    <property type="match status" value="1"/>
</dbReference>
<dbReference type="GO" id="GO:0071028">
    <property type="term" value="P:nuclear mRNA surveillance"/>
    <property type="evidence" value="ECO:0007669"/>
    <property type="project" value="TreeGrafter"/>
</dbReference>
<dbReference type="GO" id="GO:0000177">
    <property type="term" value="C:cytoplasmic exosome (RNase complex)"/>
    <property type="evidence" value="ECO:0007669"/>
    <property type="project" value="TreeGrafter"/>
</dbReference>
<reference evidence="10" key="1">
    <citation type="submission" date="2022-08" db="EMBL/GenBank/DDBJ databases">
        <authorList>
            <person name="Giroux E."/>
            <person name="Giroux E."/>
        </authorList>
    </citation>
    <scope>NUCLEOTIDE SEQUENCE</scope>
    <source>
        <strain evidence="10">H1091258</strain>
    </source>
</reference>
<dbReference type="InterPro" id="IPR001247">
    <property type="entry name" value="ExoRNase_PH_dom1"/>
</dbReference>
<comment type="caution">
    <text evidence="10">The sequence shown here is derived from an EMBL/GenBank/DDBJ whole genome shotgun (WGS) entry which is preliminary data.</text>
</comment>
<comment type="subunit">
    <text evidence="6">Component of the RNA exosome complex. Specifically part of the catalytically inactive RNA exosome core complex (Exo-9) which may associate with the catalytic subunits RRP6 and DIS3 in cytoplasmic- and nuclear-specific RNA exosome complex forms. Exo-9 is formed by a hexameric base ring of RNase PH domain-containing subunits and a cap ring consisting of CSL4, RRP4 and RRP40.</text>
</comment>
<evidence type="ECO:0000256" key="6">
    <source>
        <dbReference type="ARBA" id="ARBA00063066"/>
    </source>
</evidence>
<evidence type="ECO:0000313" key="10">
    <source>
        <dbReference type="EMBL" id="CAI0641025.1"/>
    </source>
</evidence>
<feature type="compositionally biased region" description="Low complexity" evidence="8">
    <location>
        <begin position="18"/>
        <end position="27"/>
    </location>
</feature>
<feature type="domain" description="Exoribonuclease phosphorolytic" evidence="9">
    <location>
        <begin position="331"/>
        <end position="467"/>
    </location>
</feature>
<feature type="region of interest" description="Disordered" evidence="8">
    <location>
        <begin position="1"/>
        <end position="27"/>
    </location>
</feature>
<dbReference type="InterPro" id="IPR020568">
    <property type="entry name" value="Ribosomal_Su5_D2-typ_SF"/>
</dbReference>
<dbReference type="SUPFAM" id="SSF54211">
    <property type="entry name" value="Ribosomal protein S5 domain 2-like"/>
    <property type="match status" value="1"/>
</dbReference>
<keyword evidence="4" id="KW-0963">Cytoplasm</keyword>
<protein>
    <recommendedName>
        <fullName evidence="7">Ribosomal RNA-processing protein 41</fullName>
    </recommendedName>
</protein>
<dbReference type="GO" id="GO:0016075">
    <property type="term" value="P:rRNA catabolic process"/>
    <property type="evidence" value="ECO:0007669"/>
    <property type="project" value="TreeGrafter"/>
</dbReference>
<dbReference type="InterPro" id="IPR027408">
    <property type="entry name" value="PNPase/RNase_PH_dom_sf"/>
</dbReference>
<evidence type="ECO:0000313" key="11">
    <source>
        <dbReference type="Proteomes" id="UP001152533"/>
    </source>
</evidence>
<dbReference type="GO" id="GO:0000176">
    <property type="term" value="C:nuclear exosome (RNase complex)"/>
    <property type="evidence" value="ECO:0007669"/>
    <property type="project" value="TreeGrafter"/>
</dbReference>
<dbReference type="FunFam" id="3.30.230.70:FF:000004">
    <property type="entry name" value="Exosome complex component Rrp41"/>
    <property type="match status" value="1"/>
</dbReference>
<evidence type="ECO:0000256" key="2">
    <source>
        <dbReference type="ARBA" id="ARBA00004604"/>
    </source>
</evidence>
<dbReference type="GO" id="GO:0003723">
    <property type="term" value="F:RNA binding"/>
    <property type="evidence" value="ECO:0007669"/>
    <property type="project" value="TreeGrafter"/>
</dbReference>
<dbReference type="InterPro" id="IPR050080">
    <property type="entry name" value="RNase_PH"/>
</dbReference>
<dbReference type="PANTHER" id="PTHR11953:SF0">
    <property type="entry name" value="EXOSOME COMPLEX COMPONENT RRP41"/>
    <property type="match status" value="1"/>
</dbReference>
<evidence type="ECO:0000256" key="1">
    <source>
        <dbReference type="ARBA" id="ARBA00004496"/>
    </source>
</evidence>
<feature type="region of interest" description="Disordered" evidence="8">
    <location>
        <begin position="271"/>
        <end position="295"/>
    </location>
</feature>
<dbReference type="GO" id="GO:0034475">
    <property type="term" value="P:U4 snRNA 3'-end processing"/>
    <property type="evidence" value="ECO:0007669"/>
    <property type="project" value="TreeGrafter"/>
</dbReference>
<dbReference type="EMBL" id="CAMGZC010000002">
    <property type="protein sequence ID" value="CAI0641025.1"/>
    <property type="molecule type" value="Genomic_DNA"/>
</dbReference>
<gene>
    <name evidence="10" type="ORF">CGXH109_LOCUS371</name>
</gene>
<evidence type="ECO:0000256" key="3">
    <source>
        <dbReference type="ARBA" id="ARBA00006678"/>
    </source>
</evidence>
<evidence type="ECO:0000259" key="9">
    <source>
        <dbReference type="Pfam" id="PF01138"/>
    </source>
</evidence>
<dbReference type="Proteomes" id="UP001152533">
    <property type="component" value="Unassembled WGS sequence"/>
</dbReference>
<dbReference type="CDD" id="cd11370">
    <property type="entry name" value="RNase_PH_RRP41"/>
    <property type="match status" value="1"/>
</dbReference>
<evidence type="ECO:0000256" key="4">
    <source>
        <dbReference type="ARBA" id="ARBA00022490"/>
    </source>
</evidence>
<dbReference type="GO" id="GO:0071051">
    <property type="term" value="P:poly(A)-dependent snoRNA 3'-end processing"/>
    <property type="evidence" value="ECO:0007669"/>
    <property type="project" value="TreeGrafter"/>
</dbReference>
<dbReference type="Gene3D" id="3.30.230.70">
    <property type="entry name" value="GHMP Kinase, N-terminal domain"/>
    <property type="match status" value="1"/>
</dbReference>
<evidence type="ECO:0000256" key="5">
    <source>
        <dbReference type="ARBA" id="ARBA00022835"/>
    </source>
</evidence>
<accession>A0A9W4W9K2</accession>
<organism evidence="10 11">
    <name type="scientific">Colletotrichum noveboracense</name>
    <dbReference type="NCBI Taxonomy" id="2664923"/>
    <lineage>
        <taxon>Eukaryota</taxon>
        <taxon>Fungi</taxon>
        <taxon>Dikarya</taxon>
        <taxon>Ascomycota</taxon>
        <taxon>Pezizomycotina</taxon>
        <taxon>Sordariomycetes</taxon>
        <taxon>Hypocreomycetidae</taxon>
        <taxon>Glomerellales</taxon>
        <taxon>Glomerellaceae</taxon>
        <taxon>Colletotrichum</taxon>
        <taxon>Colletotrichum gloeosporioides species complex</taxon>
    </lineage>
</organism>
<dbReference type="AlphaFoldDB" id="A0A9W4W9K2"/>
<dbReference type="PANTHER" id="PTHR11953">
    <property type="entry name" value="EXOSOME COMPLEX COMPONENT"/>
    <property type="match status" value="1"/>
</dbReference>
<comment type="similarity">
    <text evidence="3">Belongs to the RNase PH family.</text>
</comment>
<dbReference type="InterPro" id="IPR036345">
    <property type="entry name" value="ExoRNase_PH_dom2_sf"/>
</dbReference>
<evidence type="ECO:0000256" key="8">
    <source>
        <dbReference type="SAM" id="MobiDB-lite"/>
    </source>
</evidence>
<sequence length="579" mass="64071">MMVRRVKVSRALGPSHDPTPISSTLTTPLSSAYPSTYASEADWDSEVNNLPMSALSLEQKKARRKAKPFPFMSLPSELRLKVYDYYFEGDGKVIDLDPDNYKKYHKKLGIQRVCRTIYQEVSHYFYSSRSFRIFPTHPGKYFKTKKPLLARMKPASRSHITSLELRLGPGWSKPPRGWIVTPALGLQQCVNVRRLLVMVECDPSDGIFNGFRRSDGFYEGFCRSLLTEVMNEMPWLDTVTFDAWPSVKKSGAMMKGLLEITAANNRKIRWGPDRGWTDGPDDEPQPSSNLVLVPPPTEFNTSSVGVLTTMPLDTSTYSMALLRVDGRRWNELRRLHAQIRTQEAADGSSYLEMGHTKVMCVVTGPSEPQRRGGAGGQTKDAAVNVNIVVAGFSSVDRRKRGRNDKWVPPRNQELEAAIAKAVAANLHTHLFPHSIISISLHVLSQDGSLLAALLNASTLALIDAGIPMTDYIAACTAGSTSTYAAADDGADPLLDLNTQEEQELPYLTVGTLGLTDRVAVLVCESRVQVSRLEGMLAVGVDGCKQVRQFMDRVVKEKGRQMVQEGAAEKGTGLDLEMES</sequence>
<evidence type="ECO:0000256" key="7">
    <source>
        <dbReference type="ARBA" id="ARBA00077929"/>
    </source>
</evidence>
<dbReference type="Pfam" id="PF01138">
    <property type="entry name" value="RNase_PH"/>
    <property type="match status" value="1"/>
</dbReference>
<dbReference type="GO" id="GO:0005730">
    <property type="term" value="C:nucleolus"/>
    <property type="evidence" value="ECO:0007669"/>
    <property type="project" value="UniProtKB-SubCell"/>
</dbReference>
<keyword evidence="11" id="KW-1185">Reference proteome</keyword>